<gene>
    <name evidence="1" type="ORF">LCGC14_0414180</name>
</gene>
<proteinExistence type="predicted"/>
<accession>A0A0F9TAY7</accession>
<reference evidence="1" key="1">
    <citation type="journal article" date="2015" name="Nature">
        <title>Complex archaea that bridge the gap between prokaryotes and eukaryotes.</title>
        <authorList>
            <person name="Spang A."/>
            <person name="Saw J.H."/>
            <person name="Jorgensen S.L."/>
            <person name="Zaremba-Niedzwiedzka K."/>
            <person name="Martijn J."/>
            <person name="Lind A.E."/>
            <person name="van Eijk R."/>
            <person name="Schleper C."/>
            <person name="Guy L."/>
            <person name="Ettema T.J."/>
        </authorList>
    </citation>
    <scope>NUCLEOTIDE SEQUENCE</scope>
</reference>
<dbReference type="EMBL" id="LAZR01000369">
    <property type="protein sequence ID" value="KKN72132.1"/>
    <property type="molecule type" value="Genomic_DNA"/>
</dbReference>
<comment type="caution">
    <text evidence="1">The sequence shown here is derived from an EMBL/GenBank/DDBJ whole genome shotgun (WGS) entry which is preliminary data.</text>
</comment>
<name>A0A0F9TAY7_9ZZZZ</name>
<dbReference type="AlphaFoldDB" id="A0A0F9TAY7"/>
<sequence length="75" mass="8762">MKVVAIRKGYINGRLWEPDKGDEGPFEIPDEPVNPETEMPMAFSKIWMKVYVPQEKAEEVKVEKKKAKEEEKVKK</sequence>
<evidence type="ECO:0000313" key="1">
    <source>
        <dbReference type="EMBL" id="KKN72132.1"/>
    </source>
</evidence>
<organism evidence="1">
    <name type="scientific">marine sediment metagenome</name>
    <dbReference type="NCBI Taxonomy" id="412755"/>
    <lineage>
        <taxon>unclassified sequences</taxon>
        <taxon>metagenomes</taxon>
        <taxon>ecological metagenomes</taxon>
    </lineage>
</organism>
<protein>
    <submittedName>
        <fullName evidence="1">Uncharacterized protein</fullName>
    </submittedName>
</protein>